<evidence type="ECO:0000259" key="1">
    <source>
        <dbReference type="Pfam" id="PF07731"/>
    </source>
</evidence>
<comment type="caution">
    <text evidence="2">The sequence shown here is derived from an EMBL/GenBank/DDBJ whole genome shotgun (WGS) entry which is preliminary data.</text>
</comment>
<sequence>MVTRRRLIQIGISSIGTLTLFYTNYNFGAKGKGSSDDDNIASPATTPFKDALPLPFPPLDVGNQHQLDVPANARHFEMIEEQAMVSMHSDLPETSIWRYRDTNVEPSNATALGPIFMVKMGADKQPICVRFNNHLPIDHKGFGLTHTTVHFHGGHIESRSDGFPEDIDNLGFHPIFERGGFYDYRYDMEDPGYSTDEAHSFDRPSTLWYHDHFFDFTGPNVYRGLVGFFLIFDELDTGDENDTSGLQLPSGEFDLPLAFQDKQFARDGSLLYNSFDHNGFLGDKFLVNGMIQPFHRVQRRKYRIRLLNGSNARFYQLFITDKDRNTYPFDIIATDGGLFSSPIRGRESILLGSAERREIIFDFSQFEAGTVIFIENRLRQEDGRGPKGDFLRPDTPNKGPRLLKFIVEGGDVEDNSLVPNSLRPFDPISKAELKRAKVSEFEFDKKQGAWTINGKLADLSRPMVSPVMNQPVIWRFINKSGGWWHPIHVHLEFMRVISRNGKRPPLEERDGMARKDTIILGPNDEVEVFIKFRDYPGPWVFHCHNLEHEDMRMMARFDVKPEE</sequence>
<dbReference type="GO" id="GO:0016491">
    <property type="term" value="F:oxidoreductase activity"/>
    <property type="evidence" value="ECO:0007669"/>
    <property type="project" value="InterPro"/>
</dbReference>
<dbReference type="InterPro" id="IPR045087">
    <property type="entry name" value="Cu-oxidase_fam"/>
</dbReference>
<protein>
    <recommendedName>
        <fullName evidence="1">Plastocyanin-like domain-containing protein</fullName>
    </recommendedName>
</protein>
<organism evidence="2 3">
    <name type="scientific">Photobacterium frigidiphilum</name>
    <dbReference type="NCBI Taxonomy" id="264736"/>
    <lineage>
        <taxon>Bacteria</taxon>
        <taxon>Pseudomonadati</taxon>
        <taxon>Pseudomonadota</taxon>
        <taxon>Gammaproteobacteria</taxon>
        <taxon>Vibrionales</taxon>
        <taxon>Vibrionaceae</taxon>
        <taxon>Photobacterium</taxon>
    </lineage>
</organism>
<dbReference type="InterPro" id="IPR008972">
    <property type="entry name" value="Cupredoxin"/>
</dbReference>
<dbReference type="SUPFAM" id="SSF49503">
    <property type="entry name" value="Cupredoxins"/>
    <property type="match status" value="3"/>
</dbReference>
<dbReference type="RefSeq" id="WP_107242232.1">
    <property type="nucleotide sequence ID" value="NZ_PYMJ01000006.1"/>
</dbReference>
<proteinExistence type="predicted"/>
<evidence type="ECO:0000313" key="2">
    <source>
        <dbReference type="EMBL" id="PSU49444.1"/>
    </source>
</evidence>
<evidence type="ECO:0000313" key="3">
    <source>
        <dbReference type="Proteomes" id="UP000240987"/>
    </source>
</evidence>
<dbReference type="OrthoDB" id="9757546at2"/>
<reference evidence="2 3" key="1">
    <citation type="submission" date="2018-01" db="EMBL/GenBank/DDBJ databases">
        <title>Whole genome sequencing of Histamine producing bacteria.</title>
        <authorList>
            <person name="Butler K."/>
        </authorList>
    </citation>
    <scope>NUCLEOTIDE SEQUENCE [LARGE SCALE GENOMIC DNA]</scope>
    <source>
        <strain evidence="2 3">JCM 12947</strain>
    </source>
</reference>
<dbReference type="Proteomes" id="UP000240987">
    <property type="component" value="Unassembled WGS sequence"/>
</dbReference>
<gene>
    <name evidence="2" type="ORF">C9J12_08110</name>
</gene>
<dbReference type="Gene3D" id="2.60.40.420">
    <property type="entry name" value="Cupredoxins - blue copper proteins"/>
    <property type="match status" value="3"/>
</dbReference>
<dbReference type="InterPro" id="IPR011706">
    <property type="entry name" value="Cu-oxidase_C"/>
</dbReference>
<dbReference type="GO" id="GO:0005507">
    <property type="term" value="F:copper ion binding"/>
    <property type="evidence" value="ECO:0007669"/>
    <property type="project" value="InterPro"/>
</dbReference>
<dbReference type="PANTHER" id="PTHR48267">
    <property type="entry name" value="CUPREDOXIN SUPERFAMILY PROTEIN"/>
    <property type="match status" value="1"/>
</dbReference>
<dbReference type="AlphaFoldDB" id="A0A2T3JK94"/>
<accession>A0A2T3JK94</accession>
<dbReference type="EMBL" id="PYMJ01000006">
    <property type="protein sequence ID" value="PSU49444.1"/>
    <property type="molecule type" value="Genomic_DNA"/>
</dbReference>
<dbReference type="Pfam" id="PF07731">
    <property type="entry name" value="Cu-oxidase_2"/>
    <property type="match status" value="1"/>
</dbReference>
<name>A0A2T3JK94_9GAMM</name>
<keyword evidence="3" id="KW-1185">Reference proteome</keyword>
<dbReference type="PANTHER" id="PTHR48267:SF1">
    <property type="entry name" value="BILIRUBIN OXIDASE"/>
    <property type="match status" value="1"/>
</dbReference>
<feature type="domain" description="Plastocyanin-like" evidence="1">
    <location>
        <begin position="438"/>
        <end position="562"/>
    </location>
</feature>